<proteinExistence type="predicted"/>
<name>A0A059AMQ4_EUCGR</name>
<accession>A0A059AMQ4</accession>
<gene>
    <name evidence="2" type="ORF">EUGRSUZ_I01208</name>
</gene>
<protein>
    <submittedName>
        <fullName evidence="2">Uncharacterized protein</fullName>
    </submittedName>
</protein>
<sequence>MPHQLPPPKITTQSTNEREEESKGNRAASKFCHSSQETLPTRHQMLVHIDILAKPFSLLSHNRLHKPHRSPNIQHLSTQNGEAILCC</sequence>
<dbReference type="InParanoid" id="A0A059AMQ4"/>
<feature type="region of interest" description="Disordered" evidence="1">
    <location>
        <begin position="1"/>
        <end position="33"/>
    </location>
</feature>
<reference evidence="2" key="1">
    <citation type="submission" date="2013-07" db="EMBL/GenBank/DDBJ databases">
        <title>The genome of Eucalyptus grandis.</title>
        <authorList>
            <person name="Schmutz J."/>
            <person name="Hayes R."/>
            <person name="Myburg A."/>
            <person name="Tuskan G."/>
            <person name="Grattapaglia D."/>
            <person name="Rokhsar D.S."/>
        </authorList>
    </citation>
    <scope>NUCLEOTIDE SEQUENCE</scope>
    <source>
        <tissue evidence="2">Leaf extractions</tissue>
    </source>
</reference>
<dbReference type="EMBL" id="KK198761">
    <property type="protein sequence ID" value="KCW55282.1"/>
    <property type="molecule type" value="Genomic_DNA"/>
</dbReference>
<dbReference type="Gramene" id="KCW55282">
    <property type="protein sequence ID" value="KCW55282"/>
    <property type="gene ID" value="EUGRSUZ_I01208"/>
</dbReference>
<dbReference type="AlphaFoldDB" id="A0A059AMQ4"/>
<organism evidence="2">
    <name type="scientific">Eucalyptus grandis</name>
    <name type="common">Flooded gum</name>
    <dbReference type="NCBI Taxonomy" id="71139"/>
    <lineage>
        <taxon>Eukaryota</taxon>
        <taxon>Viridiplantae</taxon>
        <taxon>Streptophyta</taxon>
        <taxon>Embryophyta</taxon>
        <taxon>Tracheophyta</taxon>
        <taxon>Spermatophyta</taxon>
        <taxon>Magnoliopsida</taxon>
        <taxon>eudicotyledons</taxon>
        <taxon>Gunneridae</taxon>
        <taxon>Pentapetalae</taxon>
        <taxon>rosids</taxon>
        <taxon>malvids</taxon>
        <taxon>Myrtales</taxon>
        <taxon>Myrtaceae</taxon>
        <taxon>Myrtoideae</taxon>
        <taxon>Eucalypteae</taxon>
        <taxon>Eucalyptus</taxon>
    </lineage>
</organism>
<evidence type="ECO:0000313" key="2">
    <source>
        <dbReference type="EMBL" id="KCW55282.1"/>
    </source>
</evidence>
<evidence type="ECO:0000256" key="1">
    <source>
        <dbReference type="SAM" id="MobiDB-lite"/>
    </source>
</evidence>